<dbReference type="Gene3D" id="3.40.50.300">
    <property type="entry name" value="P-loop containing nucleotide triphosphate hydrolases"/>
    <property type="match status" value="1"/>
</dbReference>
<dbReference type="InterPro" id="IPR025944">
    <property type="entry name" value="Sigma_54_int_dom_CS"/>
</dbReference>
<sequence>MILFLRVIEKSDGWGECNLSNSNLHMVQHTSIRAIEELIEEFPFSIVIYQKDLQIRIANKSAESLPNVFYQSEEIKQQVRRCFNQENNAEEHIQVIEGHKYIQFFYMSELELVSVLIMDDYITEYEKYKSESMDLKAIFETSYDVMYVSDGEGNTIRASSACLELWGKKENELIGRNVIDLEKEGIYTPSITRLVLEQKKKVSAIQTTKEGRRLMVVGTPIKNEQGEVIRVINASRDITEVSQMQSEISEMKRLIAGYKQELMELKKDKTEKVKLISYSKKMEKTLELARRVANVDSTVLILGESGVGKEMVANLIHETSDRKNSPFIKVNCGAIPENLLESELFGYEGGAFTGAKKEGKMGLFELANKGTLFLDEIAEMPLALQVKLLRVLQEREVMRVGGVKPVAVNVRIIAATNRNLHEDVQKGNFREDLYYRLNVIPLSILPLRERREDILPLASYFIEQFNQKYLTKKTLSAETAEAFELYNWPGNVRELQNIVERLIVMSDGDEIQHLHLPEEITNLSSNRDKVQVLDILPLKECMEMAEKQLLRLAKQKYSSTVKIADALQVNQSTISRKLQKLNE</sequence>
<dbReference type="InterPro" id="IPR035965">
    <property type="entry name" value="PAS-like_dom_sf"/>
</dbReference>
<dbReference type="PROSITE" id="PS00675">
    <property type="entry name" value="SIGMA54_INTERACT_1"/>
    <property type="match status" value="1"/>
</dbReference>
<dbReference type="SMART" id="SM00091">
    <property type="entry name" value="PAS"/>
    <property type="match status" value="2"/>
</dbReference>
<dbReference type="PROSITE" id="PS50113">
    <property type="entry name" value="PAC"/>
    <property type="match status" value="1"/>
</dbReference>
<evidence type="ECO:0000256" key="5">
    <source>
        <dbReference type="ARBA" id="ARBA00023163"/>
    </source>
</evidence>
<dbReference type="SMART" id="SM00382">
    <property type="entry name" value="AAA"/>
    <property type="match status" value="1"/>
</dbReference>
<accession>A0A806TEQ5</accession>
<evidence type="ECO:0000259" key="9">
    <source>
        <dbReference type="PROSITE" id="PS50113"/>
    </source>
</evidence>
<feature type="domain" description="PAC" evidence="9">
    <location>
        <begin position="198"/>
        <end position="250"/>
    </location>
</feature>
<dbReference type="PROSITE" id="PS00688">
    <property type="entry name" value="SIGMA54_INTERACT_3"/>
    <property type="match status" value="1"/>
</dbReference>
<dbReference type="AlphaFoldDB" id="A0A806TEQ5"/>
<evidence type="ECO:0000313" key="11">
    <source>
        <dbReference type="Proteomes" id="UP000036410"/>
    </source>
</evidence>
<dbReference type="Pfam" id="PF13426">
    <property type="entry name" value="PAS_9"/>
    <property type="match status" value="1"/>
</dbReference>
<dbReference type="NCBIfam" id="TIGR00229">
    <property type="entry name" value="sensory_box"/>
    <property type="match status" value="1"/>
</dbReference>
<evidence type="ECO:0000256" key="4">
    <source>
        <dbReference type="ARBA" id="ARBA00023125"/>
    </source>
</evidence>
<dbReference type="Proteomes" id="UP000036410">
    <property type="component" value="Chromosome"/>
</dbReference>
<reference evidence="10 11" key="1">
    <citation type="submission" date="2015-01" db="EMBL/GenBank/DDBJ databases">
        <title>Genome sequence of bacillus megaterium Q3.</title>
        <authorList>
            <person name="Wang Y."/>
            <person name="Luo K."/>
            <person name="Bai L."/>
            <person name="Luo F."/>
        </authorList>
    </citation>
    <scope>NUCLEOTIDE SEQUENCE [LARGE SCALE GENOMIC DNA]</scope>
    <source>
        <strain evidence="10 11">Q3</strain>
    </source>
</reference>
<dbReference type="Gene3D" id="3.30.450.20">
    <property type="entry name" value="PAS domain"/>
    <property type="match status" value="1"/>
</dbReference>
<keyword evidence="2" id="KW-0067">ATP-binding</keyword>
<evidence type="ECO:0000313" key="10">
    <source>
        <dbReference type="EMBL" id="AKP75818.1"/>
    </source>
</evidence>
<dbReference type="PROSITE" id="PS50045">
    <property type="entry name" value="SIGMA54_INTERACT_4"/>
    <property type="match status" value="1"/>
</dbReference>
<dbReference type="InterPro" id="IPR000700">
    <property type="entry name" value="PAS-assoc_C"/>
</dbReference>
<keyword evidence="3" id="KW-0805">Transcription regulation</keyword>
<evidence type="ECO:0000256" key="2">
    <source>
        <dbReference type="ARBA" id="ARBA00022840"/>
    </source>
</evidence>
<dbReference type="PROSITE" id="PS50112">
    <property type="entry name" value="PAS"/>
    <property type="match status" value="1"/>
</dbReference>
<dbReference type="InterPro" id="IPR009057">
    <property type="entry name" value="Homeodomain-like_sf"/>
</dbReference>
<evidence type="ECO:0000259" key="7">
    <source>
        <dbReference type="PROSITE" id="PS50045"/>
    </source>
</evidence>
<dbReference type="SUPFAM" id="SSF52540">
    <property type="entry name" value="P-loop containing nucleoside triphosphate hydrolases"/>
    <property type="match status" value="1"/>
</dbReference>
<dbReference type="InterPro" id="IPR025662">
    <property type="entry name" value="Sigma_54_int_dom_ATP-bd_1"/>
</dbReference>
<dbReference type="EC" id="1.14.13.48" evidence="10"/>
<dbReference type="GO" id="GO:0003677">
    <property type="term" value="F:DNA binding"/>
    <property type="evidence" value="ECO:0007669"/>
    <property type="project" value="UniProtKB-KW"/>
</dbReference>
<organism evidence="10 11">
    <name type="scientific">Priestia megaterium Q3</name>
    <dbReference type="NCBI Taxonomy" id="1452722"/>
    <lineage>
        <taxon>Bacteria</taxon>
        <taxon>Bacillati</taxon>
        <taxon>Bacillota</taxon>
        <taxon>Bacilli</taxon>
        <taxon>Bacillales</taxon>
        <taxon>Bacillaceae</taxon>
        <taxon>Priestia</taxon>
    </lineage>
</organism>
<dbReference type="PANTHER" id="PTHR32071">
    <property type="entry name" value="TRANSCRIPTIONAL REGULATORY PROTEIN"/>
    <property type="match status" value="1"/>
</dbReference>
<dbReference type="GO" id="GO:0005524">
    <property type="term" value="F:ATP binding"/>
    <property type="evidence" value="ECO:0007669"/>
    <property type="project" value="UniProtKB-KW"/>
</dbReference>
<evidence type="ECO:0000256" key="1">
    <source>
        <dbReference type="ARBA" id="ARBA00022741"/>
    </source>
</evidence>
<keyword evidence="1" id="KW-0547">Nucleotide-binding</keyword>
<dbReference type="GO" id="GO:0006355">
    <property type="term" value="P:regulation of DNA-templated transcription"/>
    <property type="evidence" value="ECO:0007669"/>
    <property type="project" value="InterPro"/>
</dbReference>
<dbReference type="InterPro" id="IPR002078">
    <property type="entry name" value="Sigma_54_int"/>
</dbReference>
<dbReference type="SUPFAM" id="SSF46689">
    <property type="entry name" value="Homeodomain-like"/>
    <property type="match status" value="1"/>
</dbReference>
<keyword evidence="10" id="KW-0560">Oxidoreductase</keyword>
<evidence type="ECO:0000259" key="8">
    <source>
        <dbReference type="PROSITE" id="PS50112"/>
    </source>
</evidence>
<dbReference type="InterPro" id="IPR027417">
    <property type="entry name" value="P-loop_NTPase"/>
</dbReference>
<dbReference type="CDD" id="cd00009">
    <property type="entry name" value="AAA"/>
    <property type="match status" value="1"/>
</dbReference>
<dbReference type="FunFam" id="3.40.50.300:FF:000006">
    <property type="entry name" value="DNA-binding transcriptional regulator NtrC"/>
    <property type="match status" value="1"/>
</dbReference>
<dbReference type="Gene3D" id="1.10.10.60">
    <property type="entry name" value="Homeodomain-like"/>
    <property type="match status" value="1"/>
</dbReference>
<feature type="domain" description="Sigma-54 factor interaction" evidence="7">
    <location>
        <begin position="275"/>
        <end position="504"/>
    </location>
</feature>
<dbReference type="InterPro" id="IPR025943">
    <property type="entry name" value="Sigma_54_int_dom_ATP-bd_2"/>
</dbReference>
<protein>
    <submittedName>
        <fullName evidence="10">(S)-limonene 6-monooxygenase</fullName>
        <ecNumber evidence="10">1.14.13.48</ecNumber>
    </submittedName>
</protein>
<dbReference type="GO" id="GO:0004497">
    <property type="term" value="F:monooxygenase activity"/>
    <property type="evidence" value="ECO:0007669"/>
    <property type="project" value="UniProtKB-KW"/>
</dbReference>
<dbReference type="PANTHER" id="PTHR32071:SF57">
    <property type="entry name" value="C4-DICARBOXYLATE TRANSPORT TRANSCRIPTIONAL REGULATORY PROTEIN DCTD"/>
    <property type="match status" value="1"/>
</dbReference>
<dbReference type="Pfam" id="PF00158">
    <property type="entry name" value="Sigma54_activat"/>
    <property type="match status" value="1"/>
</dbReference>
<dbReference type="CDD" id="cd00130">
    <property type="entry name" value="PAS"/>
    <property type="match status" value="1"/>
</dbReference>
<feature type="domain" description="PAS" evidence="8">
    <location>
        <begin position="131"/>
        <end position="179"/>
    </location>
</feature>
<keyword evidence="4" id="KW-0238">DNA-binding</keyword>
<evidence type="ECO:0000256" key="3">
    <source>
        <dbReference type="ARBA" id="ARBA00023015"/>
    </source>
</evidence>
<name>A0A806TEQ5_PRIMG</name>
<evidence type="ECO:0000256" key="6">
    <source>
        <dbReference type="SAM" id="Coils"/>
    </source>
</evidence>
<dbReference type="InterPro" id="IPR058031">
    <property type="entry name" value="AAA_lid_NorR"/>
</dbReference>
<dbReference type="PROSITE" id="PS00676">
    <property type="entry name" value="SIGMA54_INTERACT_2"/>
    <property type="match status" value="1"/>
</dbReference>
<dbReference type="SUPFAM" id="SSF55785">
    <property type="entry name" value="PYP-like sensor domain (PAS domain)"/>
    <property type="match status" value="1"/>
</dbReference>
<keyword evidence="5" id="KW-0804">Transcription</keyword>
<keyword evidence="6" id="KW-0175">Coiled coil</keyword>
<dbReference type="Gene3D" id="1.10.8.60">
    <property type="match status" value="1"/>
</dbReference>
<dbReference type="EMBL" id="CP010586">
    <property type="protein sequence ID" value="AKP75818.1"/>
    <property type="molecule type" value="Genomic_DNA"/>
</dbReference>
<keyword evidence="10" id="KW-0503">Monooxygenase</keyword>
<dbReference type="InterPro" id="IPR003593">
    <property type="entry name" value="AAA+_ATPase"/>
</dbReference>
<dbReference type="InterPro" id="IPR000014">
    <property type="entry name" value="PAS"/>
</dbReference>
<proteinExistence type="predicted"/>
<gene>
    <name evidence="10" type="ORF">AS52_00853</name>
</gene>
<dbReference type="Pfam" id="PF25601">
    <property type="entry name" value="AAA_lid_14"/>
    <property type="match status" value="1"/>
</dbReference>
<feature type="coiled-coil region" evidence="6">
    <location>
        <begin position="241"/>
        <end position="268"/>
    </location>
</feature>